<dbReference type="InterPro" id="IPR037401">
    <property type="entry name" value="SnoaL-like"/>
</dbReference>
<accession>A0A850PYZ0</accession>
<gene>
    <name evidence="2" type="ORF">HLY00_5202</name>
</gene>
<dbReference type="EMBL" id="JABFYL010000048">
    <property type="protein sequence ID" value="NVN53230.1"/>
    <property type="molecule type" value="Genomic_DNA"/>
</dbReference>
<evidence type="ECO:0000259" key="1">
    <source>
        <dbReference type="Pfam" id="PF12680"/>
    </source>
</evidence>
<dbReference type="Proteomes" id="UP000570517">
    <property type="component" value="Unassembled WGS sequence"/>
</dbReference>
<feature type="domain" description="SnoaL-like" evidence="1">
    <location>
        <begin position="17"/>
        <end position="102"/>
    </location>
</feature>
<keyword evidence="3" id="KW-1185">Reference proteome</keyword>
<proteinExistence type="predicted"/>
<dbReference type="Gene3D" id="3.10.450.50">
    <property type="match status" value="1"/>
</dbReference>
<dbReference type="InterPro" id="IPR032710">
    <property type="entry name" value="NTF2-like_dom_sf"/>
</dbReference>
<evidence type="ECO:0000313" key="2">
    <source>
        <dbReference type="EMBL" id="NVN53230.1"/>
    </source>
</evidence>
<dbReference type="Pfam" id="PF12680">
    <property type="entry name" value="SnoaL_2"/>
    <property type="match status" value="1"/>
</dbReference>
<evidence type="ECO:0000313" key="3">
    <source>
        <dbReference type="Proteomes" id="UP000570517"/>
    </source>
</evidence>
<protein>
    <recommendedName>
        <fullName evidence="1">SnoaL-like domain-containing protein</fullName>
    </recommendedName>
</protein>
<comment type="caution">
    <text evidence="2">The sequence shown here is derived from an EMBL/GenBank/DDBJ whole genome shotgun (WGS) entry which is preliminary data.</text>
</comment>
<sequence>MLYNRWINELWAGHRIARELVSDDFVGHWPTHDVHGPDELQTVIDNTRGTLRELMYVVDVGPFVEGDMLAARWISTGARAEGPARFTGNDIVRVSNGKIVEYWTGTSPG</sequence>
<dbReference type="AlphaFoldDB" id="A0A850PYZ0"/>
<organism evidence="2 3">
    <name type="scientific">Mycolicibacterium hippocampi</name>
    <dbReference type="NCBI Taxonomy" id="659824"/>
    <lineage>
        <taxon>Bacteria</taxon>
        <taxon>Bacillati</taxon>
        <taxon>Actinomycetota</taxon>
        <taxon>Actinomycetes</taxon>
        <taxon>Mycobacteriales</taxon>
        <taxon>Mycobacteriaceae</taxon>
        <taxon>Mycolicibacterium</taxon>
    </lineage>
</organism>
<name>A0A850PYZ0_9MYCO</name>
<reference evidence="2 3" key="1">
    <citation type="submission" date="2020-05" db="EMBL/GenBank/DDBJ databases">
        <title>Draft genome sequence of Mycobacterium hippocampi DL, isolated from European seabass, Dicentrarchus labrax, reared in fish farms.</title>
        <authorList>
            <person name="Stathopoulou P."/>
            <person name="Asimakis E."/>
            <person name="Tzokas K."/>
            <person name="Batargias C."/>
            <person name="Tsiamis G."/>
        </authorList>
    </citation>
    <scope>NUCLEOTIDE SEQUENCE [LARGE SCALE GENOMIC DNA]</scope>
    <source>
        <strain evidence="2 3">DL</strain>
    </source>
</reference>
<dbReference type="SUPFAM" id="SSF54427">
    <property type="entry name" value="NTF2-like"/>
    <property type="match status" value="1"/>
</dbReference>